<dbReference type="InterPro" id="IPR030378">
    <property type="entry name" value="G_CP_dom"/>
</dbReference>
<dbReference type="GeneTree" id="ENSGT00940000155877"/>
<feature type="region of interest" description="Disordered" evidence="6">
    <location>
        <begin position="1"/>
        <end position="48"/>
    </location>
</feature>
<dbReference type="PANTHER" id="PTHR11089">
    <property type="entry name" value="GTP-BINDING PROTEIN-RELATED"/>
    <property type="match status" value="1"/>
</dbReference>
<keyword evidence="4" id="KW-0342">GTP-binding</keyword>
<accession>H3CPE4</accession>
<evidence type="ECO:0000313" key="9">
    <source>
        <dbReference type="Proteomes" id="UP000007303"/>
    </source>
</evidence>
<reference evidence="9" key="1">
    <citation type="journal article" date="2004" name="Nature">
        <title>Genome duplication in the teleost fish Tetraodon nigroviridis reveals the early vertebrate proto-karyotype.</title>
        <authorList>
            <person name="Jaillon O."/>
            <person name="Aury J.-M."/>
            <person name="Brunet F."/>
            <person name="Petit J.-L."/>
            <person name="Stange-Thomann N."/>
            <person name="Mauceli E."/>
            <person name="Bouneau L."/>
            <person name="Fischer C."/>
            <person name="Ozouf-Costaz C."/>
            <person name="Bernot A."/>
            <person name="Nicaud S."/>
            <person name="Jaffe D."/>
            <person name="Fisher S."/>
            <person name="Lutfalla G."/>
            <person name="Dossat C."/>
            <person name="Segurens B."/>
            <person name="Dasilva C."/>
            <person name="Salanoubat M."/>
            <person name="Levy M."/>
            <person name="Boudet N."/>
            <person name="Castellano S."/>
            <person name="Anthouard V."/>
            <person name="Jubin C."/>
            <person name="Castelli V."/>
            <person name="Katinka M."/>
            <person name="Vacherie B."/>
            <person name="Biemont C."/>
            <person name="Skalli Z."/>
            <person name="Cattolico L."/>
            <person name="Poulain J."/>
            <person name="De Berardinis V."/>
            <person name="Cruaud C."/>
            <person name="Duprat S."/>
            <person name="Brottier P."/>
            <person name="Coutanceau J.-P."/>
            <person name="Gouzy J."/>
            <person name="Parra G."/>
            <person name="Lardier G."/>
            <person name="Chapple C."/>
            <person name="McKernan K.J."/>
            <person name="McEwan P."/>
            <person name="Bosak S."/>
            <person name="Kellis M."/>
            <person name="Volff J.-N."/>
            <person name="Guigo R."/>
            <person name="Zody M.C."/>
            <person name="Mesirov J."/>
            <person name="Lindblad-Toh K."/>
            <person name="Birren B."/>
            <person name="Nusbaum C."/>
            <person name="Kahn D."/>
            <person name="Robinson-Rechavi M."/>
            <person name="Laudet V."/>
            <person name="Schachter V."/>
            <person name="Quetier F."/>
            <person name="Saurin W."/>
            <person name="Scarpelli C."/>
            <person name="Wincker P."/>
            <person name="Lander E.S."/>
            <person name="Weissenbach J."/>
            <person name="Roest Crollius H."/>
        </authorList>
    </citation>
    <scope>NUCLEOTIDE SEQUENCE [LARGE SCALE GENOMIC DNA]</scope>
</reference>
<keyword evidence="5" id="KW-0539">Nucleus</keyword>
<evidence type="ECO:0000256" key="1">
    <source>
        <dbReference type="ARBA" id="ARBA00004123"/>
    </source>
</evidence>
<dbReference type="InterPro" id="IPR050755">
    <property type="entry name" value="TRAFAC_YlqF/YawG_RiboMat"/>
</dbReference>
<name>H3CPE4_TETNG</name>
<evidence type="ECO:0000256" key="3">
    <source>
        <dbReference type="ARBA" id="ARBA00023054"/>
    </source>
</evidence>
<dbReference type="FunFam" id="3.40.50.300:FF:000493">
    <property type="entry name" value="Guanine nucleotide-binding protein-like 3-like protein"/>
    <property type="match status" value="1"/>
</dbReference>
<evidence type="ECO:0000256" key="4">
    <source>
        <dbReference type="ARBA" id="ARBA00023134"/>
    </source>
</evidence>
<dbReference type="GO" id="GO:0005730">
    <property type="term" value="C:nucleolus"/>
    <property type="evidence" value="ECO:0007669"/>
    <property type="project" value="TreeGrafter"/>
</dbReference>
<dbReference type="InterPro" id="IPR027417">
    <property type="entry name" value="P-loop_NTPase"/>
</dbReference>
<proteinExistence type="predicted"/>
<dbReference type="GO" id="GO:0005525">
    <property type="term" value="F:GTP binding"/>
    <property type="evidence" value="ECO:0007669"/>
    <property type="project" value="UniProtKB-KW"/>
</dbReference>
<dbReference type="HOGENOM" id="CLU_011106_5_3_1"/>
<keyword evidence="3" id="KW-0175">Coiled coil</keyword>
<dbReference type="SUPFAM" id="SSF52540">
    <property type="entry name" value="P-loop containing nucleoside triphosphate hydrolases"/>
    <property type="match status" value="1"/>
</dbReference>
<evidence type="ECO:0000256" key="2">
    <source>
        <dbReference type="ARBA" id="ARBA00022741"/>
    </source>
</evidence>
<reference evidence="8" key="3">
    <citation type="submission" date="2025-09" db="UniProtKB">
        <authorList>
            <consortium name="Ensembl"/>
        </authorList>
    </citation>
    <scope>IDENTIFICATION</scope>
</reference>
<dbReference type="PROSITE" id="PS51721">
    <property type="entry name" value="G_CP"/>
    <property type="match status" value="1"/>
</dbReference>
<dbReference type="InterPro" id="IPR006073">
    <property type="entry name" value="GTP-bd"/>
</dbReference>
<dbReference type="InterPro" id="IPR023179">
    <property type="entry name" value="GTP-bd_ortho_bundle_sf"/>
</dbReference>
<dbReference type="FunFam" id="1.10.1580.10:FF:000002">
    <property type="entry name" value="Guanine nucleotide-binding protein-like 3 (nucleolar)-like"/>
    <property type="match status" value="1"/>
</dbReference>
<evidence type="ECO:0000259" key="7">
    <source>
        <dbReference type="PROSITE" id="PS51721"/>
    </source>
</evidence>
<keyword evidence="9" id="KW-1185">Reference proteome</keyword>
<dbReference type="Proteomes" id="UP000007303">
    <property type="component" value="Unassembled WGS sequence"/>
</dbReference>
<dbReference type="GO" id="GO:0006364">
    <property type="term" value="P:rRNA processing"/>
    <property type="evidence" value="ECO:0007669"/>
    <property type="project" value="Ensembl"/>
</dbReference>
<evidence type="ECO:0000256" key="5">
    <source>
        <dbReference type="ARBA" id="ARBA00023242"/>
    </source>
</evidence>
<dbReference type="AlphaFoldDB" id="H3CPE4"/>
<dbReference type="Gene3D" id="3.40.50.300">
    <property type="entry name" value="P-loop containing nucleotide triphosphate hydrolases"/>
    <property type="match status" value="1"/>
</dbReference>
<dbReference type="PANTHER" id="PTHR11089:SF33">
    <property type="entry name" value="GUANINE NUCLEOTIDE-BINDING PROTEIN-LIKE 3-LIKE PROTEIN"/>
    <property type="match status" value="1"/>
</dbReference>
<dbReference type="Ensembl" id="ENSTNIT00000010307.1">
    <property type="protein sequence ID" value="ENSTNIP00000010127.1"/>
    <property type="gene ID" value="ENSTNIG00000007323.1"/>
</dbReference>
<evidence type="ECO:0000313" key="8">
    <source>
        <dbReference type="Ensembl" id="ENSTNIP00000010127.1"/>
    </source>
</evidence>
<dbReference type="OMA" id="NWIKYFR"/>
<evidence type="ECO:0000256" key="6">
    <source>
        <dbReference type="SAM" id="MobiDB-lite"/>
    </source>
</evidence>
<organism evidence="8 9">
    <name type="scientific">Tetraodon nigroviridis</name>
    <name type="common">Spotted green pufferfish</name>
    <name type="synonym">Chelonodon nigroviridis</name>
    <dbReference type="NCBI Taxonomy" id="99883"/>
    <lineage>
        <taxon>Eukaryota</taxon>
        <taxon>Metazoa</taxon>
        <taxon>Chordata</taxon>
        <taxon>Craniata</taxon>
        <taxon>Vertebrata</taxon>
        <taxon>Euteleostomi</taxon>
        <taxon>Actinopterygii</taxon>
        <taxon>Neopterygii</taxon>
        <taxon>Teleostei</taxon>
        <taxon>Neoteleostei</taxon>
        <taxon>Acanthomorphata</taxon>
        <taxon>Eupercaria</taxon>
        <taxon>Tetraodontiformes</taxon>
        <taxon>Tetradontoidea</taxon>
        <taxon>Tetraodontidae</taxon>
        <taxon>Tetraodon</taxon>
    </lineage>
</organism>
<dbReference type="Pfam" id="PF01926">
    <property type="entry name" value="MMR_HSR1"/>
    <property type="match status" value="1"/>
</dbReference>
<dbReference type="CDD" id="cd04178">
    <property type="entry name" value="Nucleostemin_like"/>
    <property type="match status" value="1"/>
</dbReference>
<keyword evidence="2" id="KW-0547">Nucleotide-binding</keyword>
<protein>
    <submittedName>
        <fullName evidence="8">G protein nucleolar 3 like</fullName>
    </submittedName>
</protein>
<feature type="domain" description="CP-type G" evidence="7">
    <location>
        <begin position="123"/>
        <end position="308"/>
    </location>
</feature>
<sequence length="566" mass="63806">VKNGEMSKAKQKRAKRLGFFGKLKNADERKGEASGRAKNSEHSSVQHIKVKRNPEEIRKQRLQYLQEQQKISRERELMKRRNLQNFQNDILQRQREFEQREADMQSLEKHVNFENESSRKAYYREFKKVIEASDVILEVLDARDPLGCRCPQVEQAVIQSGTNKKIVLVLNKIDLVSKDIVEKWIKYLRNEFPTVAFKASTQQQTKNLKRSNVPVTQATAELLSSSACVGADCLMKHLGNYCRNQDIKTAITVGVVGFPNVGKSSLINSLKRARACNVGATPGVTKCLQQVHLDKHIKLLDCIVMATSTTDAAMILRNCVKIEQLVDPLPPVEAILRRCNKTQVMEHYKVPDFHTALEFLSLLARRQGKLRKGGLPDTDKAAQVLMDWTCGRISYFTHPPETHTLPMHISAEIVTEMGKAFDWDELEKGNREVLAESSCPDIQMGFCMETSGMTEGGQSEEYAGPEMVGGSLEEAEVKDETESMEDERDPEFGPMTVEIKSQKSKTDVPASEAAARAPRLRDIVDIDPLQQGQALLAANKKRKKQQKRADKIATKLSDTFASAMDF</sequence>
<dbReference type="STRING" id="99883.ENSTNIP00000010127"/>
<dbReference type="InParanoid" id="H3CPE4"/>
<comment type="subcellular location">
    <subcellularLocation>
        <location evidence="1">Nucleus</location>
    </subcellularLocation>
</comment>
<dbReference type="Gene3D" id="1.10.1580.10">
    <property type="match status" value="1"/>
</dbReference>
<feature type="compositionally biased region" description="Basic and acidic residues" evidence="6">
    <location>
        <begin position="24"/>
        <end position="41"/>
    </location>
</feature>
<reference evidence="8" key="2">
    <citation type="submission" date="2025-08" db="UniProtKB">
        <authorList>
            <consortium name="Ensembl"/>
        </authorList>
    </citation>
    <scope>IDENTIFICATION</scope>
</reference>